<organism evidence="2 3">
    <name type="scientific">Dokdonia donghaensis DSW-1</name>
    <dbReference type="NCBI Taxonomy" id="1300343"/>
    <lineage>
        <taxon>Bacteria</taxon>
        <taxon>Pseudomonadati</taxon>
        <taxon>Bacteroidota</taxon>
        <taxon>Flavobacteriia</taxon>
        <taxon>Flavobacteriales</taxon>
        <taxon>Flavobacteriaceae</taxon>
        <taxon>Dokdonia</taxon>
    </lineage>
</organism>
<protein>
    <recommendedName>
        <fullName evidence="1">SnoaL-like domain-containing protein</fullName>
    </recommendedName>
</protein>
<comment type="caution">
    <text evidence="2">The sequence shown here is derived from an EMBL/GenBank/DDBJ whole genome shotgun (WGS) entry which is preliminary data.</text>
</comment>
<feature type="domain" description="SnoaL-like" evidence="1">
    <location>
        <begin position="1"/>
        <end position="117"/>
    </location>
</feature>
<dbReference type="PATRIC" id="fig|1300343.5.peg.759"/>
<dbReference type="KEGG" id="ddo:I597_0749"/>
<evidence type="ECO:0000313" key="2">
    <source>
        <dbReference type="EMBL" id="KGO07030.1"/>
    </source>
</evidence>
<dbReference type="Proteomes" id="UP000030140">
    <property type="component" value="Unassembled WGS sequence"/>
</dbReference>
<sequence length="122" mass="14135">MKTQEIANNLVKWCNNGEYDRCYKELYSPNIVSLEPSWAEHSRSEGMEAVGKKGEWWENTFDVHSTTVSEPTVAENWFSVRFDMDTTHKPSGQRSKSSEIAVYQVKDGKIVQEQFFYDMPGQ</sequence>
<keyword evidence="3" id="KW-1185">Reference proteome</keyword>
<dbReference type="InterPro" id="IPR032710">
    <property type="entry name" value="NTF2-like_dom_sf"/>
</dbReference>
<reference evidence="2 3" key="1">
    <citation type="submission" date="2014-10" db="EMBL/GenBank/DDBJ databases">
        <title>Draft genome sequence of the proteorhodopsin-containing marine bacterium Dokdonia donghaensis.</title>
        <authorList>
            <person name="Gomez-Consarnau L."/>
            <person name="Gonzalez J.M."/>
            <person name="Riedel T."/>
            <person name="Jaenicke S."/>
            <person name="Wagner-Doebler I."/>
            <person name="Fuhrman J.A."/>
        </authorList>
    </citation>
    <scope>NUCLEOTIDE SEQUENCE [LARGE SCALE GENOMIC DNA]</scope>
    <source>
        <strain evidence="2 3">DSW-1</strain>
    </source>
</reference>
<dbReference type="Gene3D" id="3.10.450.50">
    <property type="match status" value="1"/>
</dbReference>
<dbReference type="EMBL" id="JSAQ01000001">
    <property type="protein sequence ID" value="KGO07030.1"/>
    <property type="molecule type" value="Genomic_DNA"/>
</dbReference>
<dbReference type="RefSeq" id="WP_035326478.1">
    <property type="nucleotide sequence ID" value="NZ_CP015125.1"/>
</dbReference>
<dbReference type="Pfam" id="PF20409">
    <property type="entry name" value="SnoaL_5"/>
    <property type="match status" value="1"/>
</dbReference>
<dbReference type="OrthoDB" id="336094at2"/>
<dbReference type="SUPFAM" id="SSF54427">
    <property type="entry name" value="NTF2-like"/>
    <property type="match status" value="1"/>
</dbReference>
<name>A0A0A2H303_9FLAO</name>
<evidence type="ECO:0000313" key="3">
    <source>
        <dbReference type="Proteomes" id="UP000030140"/>
    </source>
</evidence>
<dbReference type="InterPro" id="IPR046860">
    <property type="entry name" value="SnoaL_5"/>
</dbReference>
<gene>
    <name evidence="2" type="ORF">NV36_09385</name>
</gene>
<accession>A0A0A2H303</accession>
<evidence type="ECO:0000259" key="1">
    <source>
        <dbReference type="Pfam" id="PF20409"/>
    </source>
</evidence>
<dbReference type="AlphaFoldDB" id="A0A0A2H303"/>
<proteinExistence type="predicted"/>